<sequence>MKELKACADLKKGVGAWGLSECGGWKIYQSTKKPYTRRGKPRFTKYNKVSYIKRHPISIYLLLHRFSWPQD</sequence>
<gene>
    <name evidence="1" type="ORF">S03H2_59661</name>
</gene>
<name>X1IQM1_9ZZZZ</name>
<proteinExistence type="predicted"/>
<comment type="caution">
    <text evidence="1">The sequence shown here is derived from an EMBL/GenBank/DDBJ whole genome shotgun (WGS) entry which is preliminary data.</text>
</comment>
<reference evidence="1" key="1">
    <citation type="journal article" date="2014" name="Front. Microbiol.">
        <title>High frequency of phylogenetically diverse reductive dehalogenase-homologous genes in deep subseafloor sedimentary metagenomes.</title>
        <authorList>
            <person name="Kawai M."/>
            <person name="Futagami T."/>
            <person name="Toyoda A."/>
            <person name="Takaki Y."/>
            <person name="Nishi S."/>
            <person name="Hori S."/>
            <person name="Arai W."/>
            <person name="Tsubouchi T."/>
            <person name="Morono Y."/>
            <person name="Uchiyama I."/>
            <person name="Ito T."/>
            <person name="Fujiyama A."/>
            <person name="Inagaki F."/>
            <person name="Takami H."/>
        </authorList>
    </citation>
    <scope>NUCLEOTIDE SEQUENCE</scope>
    <source>
        <strain evidence="1">Expedition CK06-06</strain>
    </source>
</reference>
<protein>
    <submittedName>
        <fullName evidence="1">Uncharacterized protein</fullName>
    </submittedName>
</protein>
<accession>X1IQM1</accession>
<dbReference type="AlphaFoldDB" id="X1IQM1"/>
<dbReference type="EMBL" id="BARU01038372">
    <property type="protein sequence ID" value="GAH83972.1"/>
    <property type="molecule type" value="Genomic_DNA"/>
</dbReference>
<evidence type="ECO:0000313" key="1">
    <source>
        <dbReference type="EMBL" id="GAH83972.1"/>
    </source>
</evidence>
<organism evidence="1">
    <name type="scientific">marine sediment metagenome</name>
    <dbReference type="NCBI Taxonomy" id="412755"/>
    <lineage>
        <taxon>unclassified sequences</taxon>
        <taxon>metagenomes</taxon>
        <taxon>ecological metagenomes</taxon>
    </lineage>
</organism>